<evidence type="ECO:0000259" key="1">
    <source>
        <dbReference type="Pfam" id="PF05189"/>
    </source>
</evidence>
<protein>
    <submittedName>
        <fullName evidence="2">RNA 3'-terminal phosphate cyclase</fullName>
        <ecNumber evidence="2">6.5.1.4</ecNumber>
    </submittedName>
</protein>
<evidence type="ECO:0000313" key="3">
    <source>
        <dbReference type="Proteomes" id="UP001162881"/>
    </source>
</evidence>
<proteinExistence type="predicted"/>
<accession>A0ABT0BHX9</accession>
<dbReference type="Pfam" id="PF05189">
    <property type="entry name" value="RTC_insert"/>
    <property type="match status" value="1"/>
</dbReference>
<sequence length="147" mass="15495">LHAAVPGAIARRLVGRASGDLPHWDEADFSVRELPVDQGPGVILLLEAAYEHVTEVVSGFGQMGVTAERLARTASARMRGYEESTAFAGPYLADQLVLPFVLAGGGLFTTVKPSGHTRTALDIAAAFTGRRASLTRLPGGEHRVAFG</sequence>
<organism evidence="2 3">
    <name type="scientific">Novosphingobium organovorum</name>
    <dbReference type="NCBI Taxonomy" id="2930092"/>
    <lineage>
        <taxon>Bacteria</taxon>
        <taxon>Pseudomonadati</taxon>
        <taxon>Pseudomonadota</taxon>
        <taxon>Alphaproteobacteria</taxon>
        <taxon>Sphingomonadales</taxon>
        <taxon>Sphingomonadaceae</taxon>
        <taxon>Novosphingobium</taxon>
    </lineage>
</organism>
<feature type="non-terminal residue" evidence="2">
    <location>
        <position position="1"/>
    </location>
</feature>
<keyword evidence="2" id="KW-0436">Ligase</keyword>
<evidence type="ECO:0000313" key="2">
    <source>
        <dbReference type="EMBL" id="MCJ2184678.1"/>
    </source>
</evidence>
<dbReference type="InterPro" id="IPR013791">
    <property type="entry name" value="RNA3'-term_phos_cycl_insert"/>
</dbReference>
<keyword evidence="3" id="KW-1185">Reference proteome</keyword>
<gene>
    <name evidence="2" type="ORF">MTR62_18575</name>
</gene>
<dbReference type="Gene3D" id="3.30.360.20">
    <property type="entry name" value="RNA 3'-terminal phosphate cyclase, insert domain"/>
    <property type="match status" value="1"/>
</dbReference>
<dbReference type="GO" id="GO:0003963">
    <property type="term" value="F:RNA-3'-phosphate cyclase activity"/>
    <property type="evidence" value="ECO:0007669"/>
    <property type="project" value="UniProtKB-EC"/>
</dbReference>
<feature type="domain" description="RNA 3'-terminal phosphate cyclase insert" evidence="1">
    <location>
        <begin position="3"/>
        <end position="79"/>
    </location>
</feature>
<reference evidence="2" key="1">
    <citation type="submission" date="2022-03" db="EMBL/GenBank/DDBJ databases">
        <title>Identification of a novel bacterium isolated from mangrove sediments.</title>
        <authorList>
            <person name="Pan X."/>
        </authorList>
    </citation>
    <scope>NUCLEOTIDE SEQUENCE</scope>
    <source>
        <strain evidence="2">B1949</strain>
    </source>
</reference>
<name>A0ABT0BHX9_9SPHN</name>
<dbReference type="SUPFAM" id="SSF52913">
    <property type="entry name" value="RNA 3'-terminal phosphate cyclase, RPTC, insert domain"/>
    <property type="match status" value="1"/>
</dbReference>
<dbReference type="InterPro" id="IPR036553">
    <property type="entry name" value="RPTC_insert"/>
</dbReference>
<dbReference type="EC" id="6.5.1.4" evidence="2"/>
<dbReference type="EMBL" id="JALHLF010000129">
    <property type="protein sequence ID" value="MCJ2184678.1"/>
    <property type="molecule type" value="Genomic_DNA"/>
</dbReference>
<comment type="caution">
    <text evidence="2">The sequence shown here is derived from an EMBL/GenBank/DDBJ whole genome shotgun (WGS) entry which is preliminary data.</text>
</comment>
<dbReference type="Proteomes" id="UP001162881">
    <property type="component" value="Unassembled WGS sequence"/>
</dbReference>